<dbReference type="RefSeq" id="XP_013241616.1">
    <property type="nucleotide sequence ID" value="XM_013386162.1"/>
</dbReference>
<dbReference type="Proteomes" id="UP000027361">
    <property type="component" value="Unassembled WGS sequence"/>
</dbReference>
<comment type="caution">
    <text evidence="1">The sequence shown here is derived from an EMBL/GenBank/DDBJ whole genome shotgun (WGS) entry which is preliminary data.</text>
</comment>
<dbReference type="InParanoid" id="A0A066VHD0"/>
<gene>
    <name evidence="1" type="ORF">K437DRAFT_269784</name>
</gene>
<dbReference type="GeneID" id="25266124"/>
<accession>A0A066VHD0</accession>
<evidence type="ECO:0000313" key="2">
    <source>
        <dbReference type="Proteomes" id="UP000027361"/>
    </source>
</evidence>
<dbReference type="AlphaFoldDB" id="A0A066VHD0"/>
<protein>
    <submittedName>
        <fullName evidence="1">Uncharacterized protein</fullName>
    </submittedName>
</protein>
<organism evidence="1 2">
    <name type="scientific">Tilletiaria anomala (strain ATCC 24038 / CBS 436.72 / UBC 951)</name>
    <dbReference type="NCBI Taxonomy" id="1037660"/>
    <lineage>
        <taxon>Eukaryota</taxon>
        <taxon>Fungi</taxon>
        <taxon>Dikarya</taxon>
        <taxon>Basidiomycota</taxon>
        <taxon>Ustilaginomycotina</taxon>
        <taxon>Exobasidiomycetes</taxon>
        <taxon>Georgefischeriales</taxon>
        <taxon>Tilletiariaceae</taxon>
        <taxon>Tilletiaria</taxon>
    </lineage>
</organism>
<keyword evidence="2" id="KW-1185">Reference proteome</keyword>
<name>A0A066VHD0_TILAU</name>
<evidence type="ECO:0000313" key="1">
    <source>
        <dbReference type="EMBL" id="KDN41147.1"/>
    </source>
</evidence>
<proteinExistence type="predicted"/>
<sequence length="149" mass="15881">MPTDSEDMDSGVAALNVVDRLPSRILPTLEANVELADGKRAVKVLASQETPHRQYRDAAAAVAKSSVADGGGKARRATVLDTKAGDVSQYQLTASPNENNGSWGGSQVGFNSSIEFYMANEPEDFIDMTQQAQHTTLRARAQHGFSATA</sequence>
<dbReference type="HOGENOM" id="CLU_1750979_0_0_1"/>
<dbReference type="EMBL" id="JMSN01000083">
    <property type="protein sequence ID" value="KDN41147.1"/>
    <property type="molecule type" value="Genomic_DNA"/>
</dbReference>
<reference evidence="1 2" key="1">
    <citation type="submission" date="2014-05" db="EMBL/GenBank/DDBJ databases">
        <title>Draft genome sequence of a rare smut relative, Tilletiaria anomala UBC 951.</title>
        <authorList>
            <consortium name="DOE Joint Genome Institute"/>
            <person name="Toome M."/>
            <person name="Kuo A."/>
            <person name="Henrissat B."/>
            <person name="Lipzen A."/>
            <person name="Tritt A."/>
            <person name="Yoshinaga Y."/>
            <person name="Zane M."/>
            <person name="Barry K."/>
            <person name="Grigoriev I.V."/>
            <person name="Spatafora J.W."/>
            <person name="Aimea M.C."/>
        </authorList>
    </citation>
    <scope>NUCLEOTIDE SEQUENCE [LARGE SCALE GENOMIC DNA]</scope>
    <source>
        <strain evidence="1 2">UBC 951</strain>
    </source>
</reference>